<gene>
    <name evidence="2" type="ORF">BC643_4710</name>
</gene>
<sequence>MNPLRIHVLQHVPFEGPAALTEWFAANNCSVNYTRFYEANSILPPLDSFDRLVIMGGPMSVTDEAEHPWLKEEKQFIRTAVDNGKTVVGICLGSQLLAAALGQRVYPGKQPEIGWFPIYKTEEGKNTELLKAFPDETVVFHWHGDTFDLPPQAKRLFYSEVTPNQSFAIGTKVLALQCHLEVTEDAIDGMLDVFSHHLIDAPFVQSAEEIRRGYQLIETNKQLLFRVMDALD</sequence>
<evidence type="ECO:0000313" key="2">
    <source>
        <dbReference type="EMBL" id="RKD85191.1"/>
    </source>
</evidence>
<evidence type="ECO:0000313" key="3">
    <source>
        <dbReference type="Proteomes" id="UP000283387"/>
    </source>
</evidence>
<accession>A0A419VUL8</accession>
<dbReference type="GO" id="GO:0016740">
    <property type="term" value="F:transferase activity"/>
    <property type="evidence" value="ECO:0007669"/>
    <property type="project" value="UniProtKB-KW"/>
</dbReference>
<dbReference type="Pfam" id="PF00117">
    <property type="entry name" value="GATase"/>
    <property type="match status" value="1"/>
</dbReference>
<dbReference type="EMBL" id="RAPN01000006">
    <property type="protein sequence ID" value="RKD85191.1"/>
    <property type="molecule type" value="Genomic_DNA"/>
</dbReference>
<feature type="domain" description="Glutamine amidotransferase" evidence="1">
    <location>
        <begin position="23"/>
        <end position="185"/>
    </location>
</feature>
<proteinExistence type="predicted"/>
<dbReference type="RefSeq" id="WP_120275861.1">
    <property type="nucleotide sequence ID" value="NZ_RAPN01000006.1"/>
</dbReference>
<dbReference type="InterPro" id="IPR017926">
    <property type="entry name" value="GATASE"/>
</dbReference>
<name>A0A419VUL8_9BACT</name>
<reference evidence="2 3" key="1">
    <citation type="submission" date="2018-09" db="EMBL/GenBank/DDBJ databases">
        <title>Genomic Encyclopedia of Archaeal and Bacterial Type Strains, Phase II (KMG-II): from individual species to whole genera.</title>
        <authorList>
            <person name="Goeker M."/>
        </authorList>
    </citation>
    <scope>NUCLEOTIDE SEQUENCE [LARGE SCALE GENOMIC DNA]</scope>
    <source>
        <strain evidence="2 3">DSM 27148</strain>
    </source>
</reference>
<dbReference type="PANTHER" id="PTHR42695">
    <property type="entry name" value="GLUTAMINE AMIDOTRANSFERASE YLR126C-RELATED"/>
    <property type="match status" value="1"/>
</dbReference>
<dbReference type="CDD" id="cd01741">
    <property type="entry name" value="GATase1_1"/>
    <property type="match status" value="1"/>
</dbReference>
<keyword evidence="2" id="KW-0808">Transferase</keyword>
<dbReference type="InterPro" id="IPR044992">
    <property type="entry name" value="ChyE-like"/>
</dbReference>
<comment type="caution">
    <text evidence="2">The sequence shown here is derived from an EMBL/GenBank/DDBJ whole genome shotgun (WGS) entry which is preliminary data.</text>
</comment>
<evidence type="ECO:0000259" key="1">
    <source>
        <dbReference type="Pfam" id="PF00117"/>
    </source>
</evidence>
<dbReference type="GO" id="GO:0005829">
    <property type="term" value="C:cytosol"/>
    <property type="evidence" value="ECO:0007669"/>
    <property type="project" value="TreeGrafter"/>
</dbReference>
<dbReference type="AlphaFoldDB" id="A0A419VUL8"/>
<dbReference type="PROSITE" id="PS51273">
    <property type="entry name" value="GATASE_TYPE_1"/>
    <property type="match status" value="1"/>
</dbReference>
<dbReference type="FunFam" id="3.40.50.880:FF:000033">
    <property type="entry name" value="Glutamine amidotransferase class-I"/>
    <property type="match status" value="1"/>
</dbReference>
<keyword evidence="2" id="KW-0315">Glutamine amidotransferase</keyword>
<dbReference type="Gene3D" id="3.40.50.880">
    <property type="match status" value="1"/>
</dbReference>
<organism evidence="2 3">
    <name type="scientific">Mangrovibacterium diazotrophicum</name>
    <dbReference type="NCBI Taxonomy" id="1261403"/>
    <lineage>
        <taxon>Bacteria</taxon>
        <taxon>Pseudomonadati</taxon>
        <taxon>Bacteroidota</taxon>
        <taxon>Bacteroidia</taxon>
        <taxon>Marinilabiliales</taxon>
        <taxon>Prolixibacteraceae</taxon>
        <taxon>Mangrovibacterium</taxon>
    </lineage>
</organism>
<protein>
    <submittedName>
        <fullName evidence="2">GMP synthase-like glutamine amidotransferase</fullName>
    </submittedName>
</protein>
<dbReference type="InterPro" id="IPR029062">
    <property type="entry name" value="Class_I_gatase-like"/>
</dbReference>
<dbReference type="SUPFAM" id="SSF52317">
    <property type="entry name" value="Class I glutamine amidotransferase-like"/>
    <property type="match status" value="1"/>
</dbReference>
<dbReference type="PANTHER" id="PTHR42695:SF5">
    <property type="entry name" value="GLUTAMINE AMIDOTRANSFERASE YLR126C-RELATED"/>
    <property type="match status" value="1"/>
</dbReference>
<keyword evidence="3" id="KW-1185">Reference proteome</keyword>
<dbReference type="Proteomes" id="UP000283387">
    <property type="component" value="Unassembled WGS sequence"/>
</dbReference>
<dbReference type="OrthoDB" id="9807137at2"/>